<accession>A0A1G8RLU6</accession>
<dbReference type="GO" id="GO:0022857">
    <property type="term" value="F:transmembrane transporter activity"/>
    <property type="evidence" value="ECO:0007669"/>
    <property type="project" value="UniProtKB-UniRule"/>
</dbReference>
<evidence type="ECO:0000259" key="8">
    <source>
        <dbReference type="Pfam" id="PF06808"/>
    </source>
</evidence>
<evidence type="ECO:0000256" key="4">
    <source>
        <dbReference type="ARBA" id="ARBA00022692"/>
    </source>
</evidence>
<comment type="subcellular location">
    <subcellularLocation>
        <location evidence="1 7">Cell inner membrane</location>
        <topology evidence="1 7">Multi-pass membrane protein</topology>
    </subcellularLocation>
</comment>
<keyword evidence="5 7" id="KW-1133">Transmembrane helix</keyword>
<evidence type="ECO:0000256" key="1">
    <source>
        <dbReference type="ARBA" id="ARBA00004429"/>
    </source>
</evidence>
<dbReference type="PIRSF" id="PIRSF006066">
    <property type="entry name" value="HI0050"/>
    <property type="match status" value="1"/>
</dbReference>
<comment type="similarity">
    <text evidence="7">Belongs to the TRAP transporter large permease family.</text>
</comment>
<dbReference type="RefSeq" id="WP_342706709.1">
    <property type="nucleotide sequence ID" value="NZ_FNEB01000009.1"/>
</dbReference>
<feature type="transmembrane region" description="Helical" evidence="7">
    <location>
        <begin position="270"/>
        <end position="292"/>
    </location>
</feature>
<keyword evidence="6 7" id="KW-0472">Membrane</keyword>
<dbReference type="AlphaFoldDB" id="A0A1G8RLU6"/>
<keyword evidence="2" id="KW-1003">Cell membrane</keyword>
<evidence type="ECO:0000256" key="7">
    <source>
        <dbReference type="RuleBase" id="RU369079"/>
    </source>
</evidence>
<keyword evidence="10" id="KW-1185">Reference proteome</keyword>
<evidence type="ECO:0000256" key="3">
    <source>
        <dbReference type="ARBA" id="ARBA00022519"/>
    </source>
</evidence>
<feature type="transmembrane region" description="Helical" evidence="7">
    <location>
        <begin position="354"/>
        <end position="383"/>
    </location>
</feature>
<dbReference type="GO" id="GO:0005886">
    <property type="term" value="C:plasma membrane"/>
    <property type="evidence" value="ECO:0007669"/>
    <property type="project" value="UniProtKB-SubCell"/>
</dbReference>
<proteinExistence type="inferred from homology"/>
<keyword evidence="7" id="KW-0813">Transport</keyword>
<comment type="function">
    <text evidence="7">Part of the tripartite ATP-independent periplasmic (TRAP) transport system.</text>
</comment>
<dbReference type="NCBIfam" id="TIGR00786">
    <property type="entry name" value="dctM"/>
    <property type="match status" value="1"/>
</dbReference>
<feature type="domain" description="TRAP C4-dicarboxylate transport system permease DctM subunit" evidence="8">
    <location>
        <begin position="10"/>
        <end position="415"/>
    </location>
</feature>
<feature type="transmembrane region" description="Helical" evidence="7">
    <location>
        <begin position="6"/>
        <end position="32"/>
    </location>
</feature>
<feature type="transmembrane region" description="Helical" evidence="7">
    <location>
        <begin position="213"/>
        <end position="234"/>
    </location>
</feature>
<feature type="transmembrane region" description="Helical" evidence="7">
    <location>
        <begin position="395"/>
        <end position="419"/>
    </location>
</feature>
<organism evidence="9 10">
    <name type="scientific">Lutimaribacter saemankumensis</name>
    <dbReference type="NCBI Taxonomy" id="490829"/>
    <lineage>
        <taxon>Bacteria</taxon>
        <taxon>Pseudomonadati</taxon>
        <taxon>Pseudomonadota</taxon>
        <taxon>Alphaproteobacteria</taxon>
        <taxon>Rhodobacterales</taxon>
        <taxon>Roseobacteraceae</taxon>
        <taxon>Lutimaribacter</taxon>
    </lineage>
</organism>
<keyword evidence="3 7" id="KW-0997">Cell inner membrane</keyword>
<keyword evidence="4 7" id="KW-0812">Transmembrane</keyword>
<feature type="transmembrane region" description="Helical" evidence="7">
    <location>
        <begin position="53"/>
        <end position="78"/>
    </location>
</feature>
<sequence length="429" mass="44024">MMVWVGLAGAAFLFSGLAIAYVIGGAAVLAFIATDNARYLAILPQQIFSKIDVFALMAMPLFILAGELMNRGGITGALINLSMALVGRVRGGLGHVNILTSVFFAGISGSAVADAAALSNTLVPEMRRRGYSLTYASAVTAASSIIGPIVPPSIILIFYGALMGTSVTALFLAGIVPGLVLAAALLVINAIFAIRQDHPRVAPQDMPPFLPTLLHSLPALSLPIIILGGIVFGWMTPTEAAAVAVFAALGAGWFYAGLSAGSVLAALRRTAILSGSIFIIICAVSALGHLGALERIPEAISDMVAHLGLGPVGYMLAMNVIFLVAGMVLDIPVALALLVPLLAPVALEQGADPVHLGIVLCFNLCIGLVSPPMGGCLLVVSAVTGVNYWKLARAVIPFVLTQIAVLALLISVPGLSLWLPRAFGLGGGP</sequence>
<dbReference type="STRING" id="490829.SAMN05421850_109179"/>
<dbReference type="PANTHER" id="PTHR33362:SF2">
    <property type="entry name" value="TRAP TRANSPORTER LARGE PERMEASE PROTEIN"/>
    <property type="match status" value="1"/>
</dbReference>
<evidence type="ECO:0000256" key="6">
    <source>
        <dbReference type="ARBA" id="ARBA00023136"/>
    </source>
</evidence>
<evidence type="ECO:0000256" key="5">
    <source>
        <dbReference type="ARBA" id="ARBA00022989"/>
    </source>
</evidence>
<feature type="transmembrane region" description="Helical" evidence="7">
    <location>
        <begin position="240"/>
        <end position="258"/>
    </location>
</feature>
<feature type="transmembrane region" description="Helical" evidence="7">
    <location>
        <begin position="98"/>
        <end position="123"/>
    </location>
</feature>
<feature type="transmembrane region" description="Helical" evidence="7">
    <location>
        <begin position="135"/>
        <end position="162"/>
    </location>
</feature>
<comment type="subunit">
    <text evidence="7">The complex comprises the extracytoplasmic solute receptor protein and the two transmembrane proteins.</text>
</comment>
<dbReference type="PANTHER" id="PTHR33362">
    <property type="entry name" value="SIALIC ACID TRAP TRANSPORTER PERMEASE PROTEIN SIAT-RELATED"/>
    <property type="match status" value="1"/>
</dbReference>
<evidence type="ECO:0000313" key="9">
    <source>
        <dbReference type="EMBL" id="SDJ17978.1"/>
    </source>
</evidence>
<gene>
    <name evidence="9" type="ORF">SAMN05421850_109179</name>
</gene>
<dbReference type="Pfam" id="PF06808">
    <property type="entry name" value="DctM"/>
    <property type="match status" value="1"/>
</dbReference>
<feature type="transmembrane region" description="Helical" evidence="7">
    <location>
        <begin position="312"/>
        <end position="342"/>
    </location>
</feature>
<dbReference type="EMBL" id="FNEB01000009">
    <property type="protein sequence ID" value="SDJ17978.1"/>
    <property type="molecule type" value="Genomic_DNA"/>
</dbReference>
<protein>
    <recommendedName>
        <fullName evidence="7">TRAP transporter large permease protein</fullName>
    </recommendedName>
</protein>
<name>A0A1G8RLU6_9RHOB</name>
<dbReference type="InterPro" id="IPR010656">
    <property type="entry name" value="DctM"/>
</dbReference>
<evidence type="ECO:0000256" key="2">
    <source>
        <dbReference type="ARBA" id="ARBA00022475"/>
    </source>
</evidence>
<evidence type="ECO:0000313" key="10">
    <source>
        <dbReference type="Proteomes" id="UP000199340"/>
    </source>
</evidence>
<dbReference type="Proteomes" id="UP000199340">
    <property type="component" value="Unassembled WGS sequence"/>
</dbReference>
<dbReference type="InterPro" id="IPR004681">
    <property type="entry name" value="TRAP_DctM"/>
</dbReference>
<reference evidence="9 10" key="1">
    <citation type="submission" date="2016-10" db="EMBL/GenBank/DDBJ databases">
        <authorList>
            <person name="de Groot N.N."/>
        </authorList>
    </citation>
    <scope>NUCLEOTIDE SEQUENCE [LARGE SCALE GENOMIC DNA]</scope>
    <source>
        <strain evidence="9 10">DSM 28010</strain>
    </source>
</reference>
<feature type="transmembrane region" description="Helical" evidence="7">
    <location>
        <begin position="168"/>
        <end position="192"/>
    </location>
</feature>